<evidence type="ECO:0000256" key="2">
    <source>
        <dbReference type="ARBA" id="ARBA00022801"/>
    </source>
</evidence>
<feature type="domain" description="SF3 helicase" evidence="5">
    <location>
        <begin position="282"/>
        <end position="445"/>
    </location>
</feature>
<reference evidence="6" key="1">
    <citation type="journal article" date="2021" name="PeerJ">
        <title>Extensive microbial diversity within the chicken gut microbiome revealed by metagenomics and culture.</title>
        <authorList>
            <person name="Gilroy R."/>
            <person name="Ravi A."/>
            <person name="Getino M."/>
            <person name="Pursley I."/>
            <person name="Horton D.L."/>
            <person name="Alikhan N.F."/>
            <person name="Baker D."/>
            <person name="Gharbi K."/>
            <person name="Hall N."/>
            <person name="Watson M."/>
            <person name="Adriaenssens E.M."/>
            <person name="Foster-Nyarko E."/>
            <person name="Jarju S."/>
            <person name="Secka A."/>
            <person name="Antonio M."/>
            <person name="Oren A."/>
            <person name="Chaudhuri R.R."/>
            <person name="La Ragione R."/>
            <person name="Hildebrand F."/>
            <person name="Pallen M.J."/>
        </authorList>
    </citation>
    <scope>NUCLEOTIDE SEQUENCE</scope>
    <source>
        <strain evidence="6">CHK198-12963</strain>
    </source>
</reference>
<dbReference type="AlphaFoldDB" id="A0A9D2PRZ3"/>
<dbReference type="SMART" id="SM00885">
    <property type="entry name" value="D5_N"/>
    <property type="match status" value="1"/>
</dbReference>
<accession>A0A9D2PRZ3</accession>
<dbReference type="GO" id="GO:0016787">
    <property type="term" value="F:hydrolase activity"/>
    <property type="evidence" value="ECO:0007669"/>
    <property type="project" value="UniProtKB-KW"/>
</dbReference>
<keyword evidence="1" id="KW-0547">Nucleotide-binding</keyword>
<dbReference type="GO" id="GO:0005524">
    <property type="term" value="F:ATP binding"/>
    <property type="evidence" value="ECO:0007669"/>
    <property type="project" value="UniProtKB-KW"/>
</dbReference>
<evidence type="ECO:0000256" key="1">
    <source>
        <dbReference type="ARBA" id="ARBA00022741"/>
    </source>
</evidence>
<evidence type="ECO:0000313" key="6">
    <source>
        <dbReference type="EMBL" id="HJC65333.1"/>
    </source>
</evidence>
<keyword evidence="4" id="KW-0067">ATP-binding</keyword>
<dbReference type="InterPro" id="IPR006500">
    <property type="entry name" value="Helicase_put_C_phage/plasmid"/>
</dbReference>
<evidence type="ECO:0000256" key="4">
    <source>
        <dbReference type="ARBA" id="ARBA00022840"/>
    </source>
</evidence>
<dbReference type="SUPFAM" id="SSF52540">
    <property type="entry name" value="P-loop containing nucleoside triphosphate hydrolases"/>
    <property type="match status" value="1"/>
</dbReference>
<dbReference type="Pfam" id="PF08706">
    <property type="entry name" value="D5_N"/>
    <property type="match status" value="1"/>
</dbReference>
<dbReference type="InterPro" id="IPR027417">
    <property type="entry name" value="P-loop_NTPase"/>
</dbReference>
<organism evidence="6 7">
    <name type="scientific">Candidatus Enterocloster excrementigallinarum</name>
    <dbReference type="NCBI Taxonomy" id="2838558"/>
    <lineage>
        <taxon>Bacteria</taxon>
        <taxon>Bacillati</taxon>
        <taxon>Bacillota</taxon>
        <taxon>Clostridia</taxon>
        <taxon>Lachnospirales</taxon>
        <taxon>Lachnospiraceae</taxon>
        <taxon>Enterocloster</taxon>
    </lineage>
</organism>
<dbReference type="NCBIfam" id="TIGR01613">
    <property type="entry name" value="primase_Cterm"/>
    <property type="match status" value="1"/>
</dbReference>
<dbReference type="EMBL" id="DWWB01000005">
    <property type="protein sequence ID" value="HJC65333.1"/>
    <property type="molecule type" value="Genomic_DNA"/>
</dbReference>
<dbReference type="InterPro" id="IPR004968">
    <property type="entry name" value="DNA_primase/NTPase_C"/>
</dbReference>
<dbReference type="PANTHER" id="PTHR35372">
    <property type="entry name" value="ATP BINDING PROTEIN-RELATED"/>
    <property type="match status" value="1"/>
</dbReference>
<dbReference type="InterPro" id="IPR045455">
    <property type="entry name" value="NrS-1_pol-like_helicase"/>
</dbReference>
<dbReference type="PROSITE" id="PS51206">
    <property type="entry name" value="SF3_HELICASE_1"/>
    <property type="match status" value="1"/>
</dbReference>
<dbReference type="Pfam" id="PF19263">
    <property type="entry name" value="DUF5906"/>
    <property type="match status" value="1"/>
</dbReference>
<keyword evidence="2" id="KW-0378">Hydrolase</keyword>
<dbReference type="GO" id="GO:0004386">
    <property type="term" value="F:helicase activity"/>
    <property type="evidence" value="ECO:0007669"/>
    <property type="project" value="UniProtKB-KW"/>
</dbReference>
<keyword evidence="3" id="KW-0347">Helicase</keyword>
<proteinExistence type="predicted"/>
<sequence>MTAGGVNDWQPEFAEVLCGAEVIILADNDTPGKKLANGILADLQGIAKSARIVIPTPDIPKGDISDYFGAGHSNEDFEKLIQSAVGSPTSVTDSTVPKGTPLIKKLVELDAAKRFATNDKGSAELFSTVFKNVSRYNPTQKDWMYYNGIKWIADTEGMKAKRNAKKLADAILSYAVSVSELDEKQRENYLKYASRLMNYRDRNTMVNDAKDLNFFENTELDKDDLLLNLKNCVLDLSGDMPKVLEHNADLLLSKCCNASYDPQATCKLWEKTINEIMEGNEEKIRYLQKILGLCLTGITAEEELYFFYGASTRNGKSTICETVLSILNDYGATISPETLAVKANKDSRTASPDIAKLAGTRLVIASEPPKKMIFDTSLVKTLTGRDRVTARFLHQNEFCFTPKFKLLINTNYLPTITDQTVFKSGRIRVVSFNKHFGEHEQNKKLKDELRKEANGILNWMISGLYLYRKEGLEPPAAVRDSTDEYEIDSDKIGRFISECLVKSDKNTPAKDVYEKYSKWCSDSGLGIDGRNNFYIELKTRGLFGASGTVNGKTVRNVVRGYIFADEDFMTVDENEPMPFD</sequence>
<dbReference type="PANTHER" id="PTHR35372:SF2">
    <property type="entry name" value="SF3 HELICASE DOMAIN-CONTAINING PROTEIN"/>
    <property type="match status" value="1"/>
</dbReference>
<comment type="caution">
    <text evidence="6">The sequence shown here is derived from an EMBL/GenBank/DDBJ whole genome shotgun (WGS) entry which is preliminary data.</text>
</comment>
<dbReference type="Pfam" id="PF03288">
    <property type="entry name" value="Pox_D5"/>
    <property type="match status" value="1"/>
</dbReference>
<name>A0A9D2PRZ3_9FIRM</name>
<dbReference type="Gene3D" id="3.40.50.300">
    <property type="entry name" value="P-loop containing nucleotide triphosphate hydrolases"/>
    <property type="match status" value="1"/>
</dbReference>
<dbReference type="Proteomes" id="UP000823863">
    <property type="component" value="Unassembled WGS sequence"/>
</dbReference>
<reference evidence="6" key="2">
    <citation type="submission" date="2021-04" db="EMBL/GenBank/DDBJ databases">
        <authorList>
            <person name="Gilroy R."/>
        </authorList>
    </citation>
    <scope>NUCLEOTIDE SEQUENCE</scope>
    <source>
        <strain evidence="6">CHK198-12963</strain>
    </source>
</reference>
<dbReference type="InterPro" id="IPR014015">
    <property type="entry name" value="Helicase_SF3_DNA-vir"/>
</dbReference>
<dbReference type="InterPro" id="IPR014818">
    <property type="entry name" value="Phage/plasmid_primase_P4_C"/>
</dbReference>
<evidence type="ECO:0000256" key="3">
    <source>
        <dbReference type="ARBA" id="ARBA00022806"/>
    </source>
</evidence>
<evidence type="ECO:0000259" key="5">
    <source>
        <dbReference type="PROSITE" id="PS51206"/>
    </source>
</evidence>
<dbReference type="InterPro" id="IPR051620">
    <property type="entry name" value="ORF904-like_C"/>
</dbReference>
<evidence type="ECO:0000313" key="7">
    <source>
        <dbReference type="Proteomes" id="UP000823863"/>
    </source>
</evidence>
<gene>
    <name evidence="6" type="ORF">H9931_01245</name>
</gene>
<protein>
    <submittedName>
        <fullName evidence="6">DNA primase</fullName>
    </submittedName>
</protein>